<dbReference type="Gene3D" id="3.10.450.220">
    <property type="match status" value="1"/>
</dbReference>
<keyword evidence="4 6" id="KW-0694">RNA-binding</keyword>
<dbReference type="PIRSF" id="PIRSF017190">
    <property type="entry name" value="Rbsml_synth_fac_NIP7"/>
    <property type="match status" value="1"/>
</dbReference>
<gene>
    <name evidence="8" type="ORF">WJX75_002239</name>
</gene>
<proteinExistence type="inferred from homology"/>
<dbReference type="Gene3D" id="2.30.130.10">
    <property type="entry name" value="PUA domain"/>
    <property type="match status" value="1"/>
</dbReference>
<evidence type="ECO:0000256" key="6">
    <source>
        <dbReference type="PIRNR" id="PIRNR017190"/>
    </source>
</evidence>
<dbReference type="PANTHER" id="PTHR23415">
    <property type="entry name" value="CYCLIN-DEPENDENT KINASES REGULATORY SUBUNIT/60S RIBOSOME SUBUNIT BIOGENESIS PROTEIN NIP7"/>
    <property type="match status" value="1"/>
</dbReference>
<evidence type="ECO:0000313" key="8">
    <source>
        <dbReference type="EMBL" id="KAK9908745.1"/>
    </source>
</evidence>
<keyword evidence="5 6" id="KW-0539">Nucleus</keyword>
<evidence type="ECO:0000256" key="3">
    <source>
        <dbReference type="ARBA" id="ARBA00022517"/>
    </source>
</evidence>
<protein>
    <recommendedName>
        <fullName evidence="6">60S ribosome subunit biogenesis protein NIP7 homolog</fullName>
    </recommendedName>
</protein>
<comment type="caution">
    <text evidence="8">The sequence shown here is derived from an EMBL/GenBank/DDBJ whole genome shotgun (WGS) entry which is preliminary data.</text>
</comment>
<feature type="domain" description="PUA" evidence="7">
    <location>
        <begin position="95"/>
        <end position="170"/>
    </location>
</feature>
<dbReference type="SUPFAM" id="SSF88802">
    <property type="entry name" value="Pre-PUA domain"/>
    <property type="match status" value="1"/>
</dbReference>
<dbReference type="CDD" id="cd21151">
    <property type="entry name" value="PUA_Nip7-like"/>
    <property type="match status" value="1"/>
</dbReference>
<comment type="subunit">
    <text evidence="6">Interacts with pre-ribosome complex.</text>
</comment>
<comment type="similarity">
    <text evidence="2 6">Belongs to the NIP7 family.</text>
</comment>
<organism evidence="8 9">
    <name type="scientific">Coccomyxa subellipsoidea</name>
    <dbReference type="NCBI Taxonomy" id="248742"/>
    <lineage>
        <taxon>Eukaryota</taxon>
        <taxon>Viridiplantae</taxon>
        <taxon>Chlorophyta</taxon>
        <taxon>core chlorophytes</taxon>
        <taxon>Trebouxiophyceae</taxon>
        <taxon>Trebouxiophyceae incertae sedis</taxon>
        <taxon>Coccomyxaceae</taxon>
        <taxon>Coccomyxa</taxon>
    </lineage>
</organism>
<dbReference type="Pfam" id="PF17833">
    <property type="entry name" value="pre-PUA_NIP7"/>
    <property type="match status" value="1"/>
</dbReference>
<keyword evidence="9" id="KW-1185">Reference proteome</keyword>
<evidence type="ECO:0000259" key="7">
    <source>
        <dbReference type="SMART" id="SM00359"/>
    </source>
</evidence>
<comment type="function">
    <text evidence="6">Required for proper 27S pre-rRNA processing and 60S ribosome subunit assembly.</text>
</comment>
<dbReference type="InterPro" id="IPR005155">
    <property type="entry name" value="UPF0113_PUA"/>
</dbReference>
<dbReference type="SMART" id="SM00359">
    <property type="entry name" value="PUA"/>
    <property type="match status" value="1"/>
</dbReference>
<evidence type="ECO:0000256" key="1">
    <source>
        <dbReference type="ARBA" id="ARBA00004604"/>
    </source>
</evidence>
<dbReference type="CDD" id="cd21146">
    <property type="entry name" value="Nip7_N_euk"/>
    <property type="match status" value="1"/>
</dbReference>
<evidence type="ECO:0000313" key="9">
    <source>
        <dbReference type="Proteomes" id="UP001491310"/>
    </source>
</evidence>
<dbReference type="InterPro" id="IPR040598">
    <property type="entry name" value="NIP7_N"/>
</dbReference>
<dbReference type="InterPro" id="IPR002478">
    <property type="entry name" value="PUA"/>
</dbReference>
<comment type="subcellular location">
    <subcellularLocation>
        <location evidence="1">Nucleus</location>
        <location evidence="1">Nucleolus</location>
    </subcellularLocation>
</comment>
<dbReference type="InterPro" id="IPR015947">
    <property type="entry name" value="PUA-like_sf"/>
</dbReference>
<accession>A0ABR2YQ57</accession>
<dbReference type="InterPro" id="IPR055359">
    <property type="entry name" value="Nip7_N_euk"/>
</dbReference>
<sequence>MRPLTEEETKAVFQKLHKFIGKGIRHLVERTDEDYVLRMHSNRIYYVRESLMRRATNVSREKLVHLGTCIGKLTHSGKFRLTVGALDVLAQHAKYKVWVKPSAEMQFLYGNHVLKSGLGRITESTPAYTGVVVYSMTDVPLGFGVTAKSTSECRKMDPSGIVVFHQSDVGEYLRSEEDL</sequence>
<dbReference type="EMBL" id="JALJOT010000007">
    <property type="protein sequence ID" value="KAK9908745.1"/>
    <property type="molecule type" value="Genomic_DNA"/>
</dbReference>
<dbReference type="InterPro" id="IPR016686">
    <property type="entry name" value="Ribosomal_synth_fac_NIP7"/>
</dbReference>
<keyword evidence="3 6" id="KW-0690">Ribosome biogenesis</keyword>
<dbReference type="InterPro" id="IPR036974">
    <property type="entry name" value="PUA_sf"/>
</dbReference>
<evidence type="ECO:0000256" key="4">
    <source>
        <dbReference type="ARBA" id="ARBA00022884"/>
    </source>
</evidence>
<dbReference type="PROSITE" id="PS50890">
    <property type="entry name" value="PUA"/>
    <property type="match status" value="1"/>
</dbReference>
<dbReference type="Proteomes" id="UP001491310">
    <property type="component" value="Unassembled WGS sequence"/>
</dbReference>
<evidence type="ECO:0000256" key="5">
    <source>
        <dbReference type="ARBA" id="ARBA00023242"/>
    </source>
</evidence>
<dbReference type="SUPFAM" id="SSF88697">
    <property type="entry name" value="PUA domain-like"/>
    <property type="match status" value="1"/>
</dbReference>
<evidence type="ECO:0000256" key="2">
    <source>
        <dbReference type="ARBA" id="ARBA00009895"/>
    </source>
</evidence>
<reference evidence="8 9" key="1">
    <citation type="journal article" date="2024" name="Nat. Commun.">
        <title>Phylogenomics reveals the evolutionary origins of lichenization in chlorophyte algae.</title>
        <authorList>
            <person name="Puginier C."/>
            <person name="Libourel C."/>
            <person name="Otte J."/>
            <person name="Skaloud P."/>
            <person name="Haon M."/>
            <person name="Grisel S."/>
            <person name="Petersen M."/>
            <person name="Berrin J.G."/>
            <person name="Delaux P.M."/>
            <person name="Dal Grande F."/>
            <person name="Keller J."/>
        </authorList>
    </citation>
    <scope>NUCLEOTIDE SEQUENCE [LARGE SCALE GENOMIC DNA]</scope>
    <source>
        <strain evidence="8 9">SAG 216-7</strain>
    </source>
</reference>
<name>A0ABR2YQ57_9CHLO</name>
<dbReference type="Pfam" id="PF03657">
    <property type="entry name" value="UPF0113"/>
    <property type="match status" value="1"/>
</dbReference>